<evidence type="ECO:0000313" key="2">
    <source>
        <dbReference type="EMBL" id="GFA26519.1"/>
    </source>
</evidence>
<reference evidence="2" key="1">
    <citation type="journal article" date="2019" name="Sci. Rep.">
        <title>Draft genome of Tanacetum cinerariifolium, the natural source of mosquito coil.</title>
        <authorList>
            <person name="Yamashiro T."/>
            <person name="Shiraishi A."/>
            <person name="Satake H."/>
            <person name="Nakayama K."/>
        </authorList>
    </citation>
    <scope>NUCLEOTIDE SEQUENCE</scope>
</reference>
<feature type="region of interest" description="Disordered" evidence="1">
    <location>
        <begin position="1"/>
        <end position="40"/>
    </location>
</feature>
<dbReference type="AlphaFoldDB" id="A0A699JCN7"/>
<proteinExistence type="predicted"/>
<protein>
    <submittedName>
        <fullName evidence="2">Uncharacterized protein</fullName>
    </submittedName>
</protein>
<name>A0A699JCN7_TANCI</name>
<comment type="caution">
    <text evidence="2">The sequence shown here is derived from an EMBL/GenBank/DDBJ whole genome shotgun (WGS) entry which is preliminary data.</text>
</comment>
<sequence length="104" mass="11714">MNRTAGDEGDEVQEVCSIHTIGTDQSKRKGKATTSSASSTNSFDVESLAKLMVNEFNNDVSFEEELIHQRLQKTLTHVLELSSCIYLDDRAWEVLNFDSAEMRL</sequence>
<organism evidence="2">
    <name type="scientific">Tanacetum cinerariifolium</name>
    <name type="common">Dalmatian daisy</name>
    <name type="synonym">Chrysanthemum cinerariifolium</name>
    <dbReference type="NCBI Taxonomy" id="118510"/>
    <lineage>
        <taxon>Eukaryota</taxon>
        <taxon>Viridiplantae</taxon>
        <taxon>Streptophyta</taxon>
        <taxon>Embryophyta</taxon>
        <taxon>Tracheophyta</taxon>
        <taxon>Spermatophyta</taxon>
        <taxon>Magnoliopsida</taxon>
        <taxon>eudicotyledons</taxon>
        <taxon>Gunneridae</taxon>
        <taxon>Pentapetalae</taxon>
        <taxon>asterids</taxon>
        <taxon>campanulids</taxon>
        <taxon>Asterales</taxon>
        <taxon>Asteraceae</taxon>
        <taxon>Asteroideae</taxon>
        <taxon>Anthemideae</taxon>
        <taxon>Anthemidinae</taxon>
        <taxon>Tanacetum</taxon>
    </lineage>
</organism>
<accession>A0A699JCN7</accession>
<gene>
    <name evidence="2" type="ORF">Tci_598491</name>
</gene>
<evidence type="ECO:0000256" key="1">
    <source>
        <dbReference type="SAM" id="MobiDB-lite"/>
    </source>
</evidence>
<dbReference type="EMBL" id="BKCJ010395010">
    <property type="protein sequence ID" value="GFA26519.1"/>
    <property type="molecule type" value="Genomic_DNA"/>
</dbReference>